<dbReference type="RefSeq" id="WP_026203669.1">
    <property type="nucleotide sequence ID" value="NZ_JACHBK010000005.1"/>
</dbReference>
<protein>
    <submittedName>
        <fullName evidence="3">Diguanylate cyclase (GGDEF)-like protein</fullName>
    </submittedName>
</protein>
<dbReference type="CDD" id="cd01949">
    <property type="entry name" value="GGDEF"/>
    <property type="match status" value="1"/>
</dbReference>
<dbReference type="InterPro" id="IPR001633">
    <property type="entry name" value="EAL_dom"/>
</dbReference>
<dbReference type="CDD" id="cd01948">
    <property type="entry name" value="EAL"/>
    <property type="match status" value="1"/>
</dbReference>
<organism evidence="3 4">
    <name type="scientific">Rhizobium giardinii</name>
    <dbReference type="NCBI Taxonomy" id="56731"/>
    <lineage>
        <taxon>Bacteria</taxon>
        <taxon>Pseudomonadati</taxon>
        <taxon>Pseudomonadota</taxon>
        <taxon>Alphaproteobacteria</taxon>
        <taxon>Hyphomicrobiales</taxon>
        <taxon>Rhizobiaceae</taxon>
        <taxon>Rhizobium/Agrobacterium group</taxon>
        <taxon>Rhizobium</taxon>
    </lineage>
</organism>
<dbReference type="PROSITE" id="PS50883">
    <property type="entry name" value="EAL"/>
    <property type="match status" value="1"/>
</dbReference>
<gene>
    <name evidence="3" type="ORF">GGD55_002773</name>
</gene>
<dbReference type="Proteomes" id="UP000585507">
    <property type="component" value="Unassembled WGS sequence"/>
</dbReference>
<dbReference type="Gene3D" id="3.20.20.450">
    <property type="entry name" value="EAL domain"/>
    <property type="match status" value="1"/>
</dbReference>
<sequence>MSDIDRPPHDAPSDIDRNLIDELVSFYNGALQLINCSALFEEKYKAVFETHPTIWRAYPELLVPEGKSTVESVLAVGFPRSVDIISAPSGSVRTLLIFRTESGLGVIETRGGTALSETHVSADSERALLFHQARHDALTGLPNRRHFSDQLQTSLQLLGSGRLALIQIDLDEFKPVNDTLGHAAGDIVLKMTADRIQSALRQGEVAYRLAGDEFVVLQCCDDQPAKAERLAASLVSALREPFMIDGINVFVGASIGIAIAPDDGHDGEQLMKAADIALYAAKNDGRGRARTFNRSMLVMLEQREMLRRSLRVALQEKQFFIEYQPLVGLSRGIVGFEALLRWHHPYAGVIPPALFIPMAEADGLMGKIGEWVLEQACREATTWPPHLIVAVNLSPVEFLRNGLTDRIAGILDAVGLPADRLELEITESVLLERTTDNLDVLNTLEVLGIRIALDDFGTHYSSLTYLKNFPFDTIKIDKYFIKDIQTNRKCQIIVQFIIELAHGLGMFVTAEGVENAGEASWLERKKCDRLQGYLLGAPMPAEAIRDFLRQSSFVLQA</sequence>
<dbReference type="AlphaFoldDB" id="A0A7W8UAZ4"/>
<dbReference type="InterPro" id="IPR000160">
    <property type="entry name" value="GGDEF_dom"/>
</dbReference>
<proteinExistence type="predicted"/>
<feature type="domain" description="EAL" evidence="1">
    <location>
        <begin position="303"/>
        <end position="552"/>
    </location>
</feature>
<reference evidence="3 4" key="1">
    <citation type="submission" date="2020-08" db="EMBL/GenBank/DDBJ databases">
        <title>Genomic Encyclopedia of Type Strains, Phase IV (KMG-V): Genome sequencing to study the core and pangenomes of soil and plant-associated prokaryotes.</title>
        <authorList>
            <person name="Whitman W."/>
        </authorList>
    </citation>
    <scope>NUCLEOTIDE SEQUENCE [LARGE SCALE GENOMIC DNA]</scope>
    <source>
        <strain evidence="3 4">SEMIA 4084</strain>
    </source>
</reference>
<dbReference type="InterPro" id="IPR029787">
    <property type="entry name" value="Nucleotide_cyclase"/>
</dbReference>
<dbReference type="InterPro" id="IPR035919">
    <property type="entry name" value="EAL_sf"/>
</dbReference>
<name>A0A7W8UAZ4_9HYPH</name>
<comment type="caution">
    <text evidence="3">The sequence shown here is derived from an EMBL/GenBank/DDBJ whole genome shotgun (WGS) entry which is preliminary data.</text>
</comment>
<dbReference type="InterPro" id="IPR043128">
    <property type="entry name" value="Rev_trsase/Diguanyl_cyclase"/>
</dbReference>
<dbReference type="PANTHER" id="PTHR44757">
    <property type="entry name" value="DIGUANYLATE CYCLASE DGCP"/>
    <property type="match status" value="1"/>
</dbReference>
<evidence type="ECO:0000259" key="1">
    <source>
        <dbReference type="PROSITE" id="PS50883"/>
    </source>
</evidence>
<dbReference type="SUPFAM" id="SSF141868">
    <property type="entry name" value="EAL domain-like"/>
    <property type="match status" value="1"/>
</dbReference>
<dbReference type="SMART" id="SM00267">
    <property type="entry name" value="GGDEF"/>
    <property type="match status" value="1"/>
</dbReference>
<dbReference type="SUPFAM" id="SSF55073">
    <property type="entry name" value="Nucleotide cyclase"/>
    <property type="match status" value="1"/>
</dbReference>
<evidence type="ECO:0000313" key="4">
    <source>
        <dbReference type="Proteomes" id="UP000585507"/>
    </source>
</evidence>
<keyword evidence="4" id="KW-1185">Reference proteome</keyword>
<accession>A0A7W8UAZ4</accession>
<dbReference type="NCBIfam" id="TIGR00254">
    <property type="entry name" value="GGDEF"/>
    <property type="match status" value="1"/>
</dbReference>
<dbReference type="Pfam" id="PF00563">
    <property type="entry name" value="EAL"/>
    <property type="match status" value="1"/>
</dbReference>
<evidence type="ECO:0000259" key="2">
    <source>
        <dbReference type="PROSITE" id="PS50887"/>
    </source>
</evidence>
<dbReference type="EMBL" id="JACHBK010000005">
    <property type="protein sequence ID" value="MBB5536069.1"/>
    <property type="molecule type" value="Genomic_DNA"/>
</dbReference>
<evidence type="ECO:0000313" key="3">
    <source>
        <dbReference type="EMBL" id="MBB5536069.1"/>
    </source>
</evidence>
<dbReference type="InterPro" id="IPR052155">
    <property type="entry name" value="Biofilm_reg_signaling"/>
</dbReference>
<dbReference type="Pfam" id="PF00990">
    <property type="entry name" value="GGDEF"/>
    <property type="match status" value="1"/>
</dbReference>
<dbReference type="Gene3D" id="3.30.70.270">
    <property type="match status" value="1"/>
</dbReference>
<dbReference type="PROSITE" id="PS50887">
    <property type="entry name" value="GGDEF"/>
    <property type="match status" value="1"/>
</dbReference>
<dbReference type="SMART" id="SM00052">
    <property type="entry name" value="EAL"/>
    <property type="match status" value="1"/>
</dbReference>
<dbReference type="PANTHER" id="PTHR44757:SF2">
    <property type="entry name" value="BIOFILM ARCHITECTURE MAINTENANCE PROTEIN MBAA"/>
    <property type="match status" value="1"/>
</dbReference>
<feature type="domain" description="GGDEF" evidence="2">
    <location>
        <begin position="161"/>
        <end position="294"/>
    </location>
</feature>